<sequence>MGRALVSVANLSAPQSLVLTKAPHRPILLAAAVEDCYCAFIAESPFFTSYTYESGPKRQKSTTSKVWDEMTKLEYENKNELKAQCNHCKTIFSAKSSSGTSHLRRHLNSCLKKVNKDITQYTIATQPLLGGVPFIKNYKFDADECRQAVSTFLVCGKHSFRTVKELGFRYMMRIASPNFKNISRYTAARDVLMHYAKERDRVKEELAKAPGLICLTSNNWNSEHTNDEYICITTHWVDKDWKLQKRIVRFRALFPPYDGLNIADELVLCLSQWGIDKKIFSITLDNASYNDVMVSCLKNHFCANRAILCDGAFFQVRCCAHILNLIVKAGLELADDVVDFFETILSNLRLLFDEYVKRSKSTSSSLAGSSNVSDKNPVDSSLNEHNVNSVDFGFGVDFHESDDYKRYLNESSTMSEKSQLDIYLVEPALELNSQIDVLDYWSKISVRYNEISLLARDLFAIPISTVASESAFNMGKKVITPLKSSLKPKTVQAVVCLDDWIRAKGFSIGFWCCFGVVGDAVLTAAVWCFFFVMFWSCFDVRLADDVRSILSTALWDRFFDIIEPTYTKLTLEFCATCSVQQVMTVHDEPGTITFCLGGLVRHMSVLDFGAAMGLYTEEFMSVEDFLQLLDTSITRHRIVRLILSVAKHYMM</sequence>
<proteinExistence type="predicted"/>
<keyword evidence="11" id="KW-0472">Membrane</keyword>
<evidence type="ECO:0000256" key="4">
    <source>
        <dbReference type="ARBA" id="ARBA00022833"/>
    </source>
</evidence>
<keyword evidence="7" id="KW-0804">Transcription</keyword>
<dbReference type="PANTHER" id="PTHR46481:SF10">
    <property type="entry name" value="ZINC FINGER BED DOMAIN-CONTAINING PROTEIN 39"/>
    <property type="match status" value="1"/>
</dbReference>
<evidence type="ECO:0000259" key="12">
    <source>
        <dbReference type="PROSITE" id="PS50808"/>
    </source>
</evidence>
<evidence type="ECO:0000256" key="5">
    <source>
        <dbReference type="ARBA" id="ARBA00023015"/>
    </source>
</evidence>
<dbReference type="EMBL" id="JARKNE010000012">
    <property type="protein sequence ID" value="KAK5775738.1"/>
    <property type="molecule type" value="Genomic_DNA"/>
</dbReference>
<dbReference type="InterPro" id="IPR012337">
    <property type="entry name" value="RNaseH-like_sf"/>
</dbReference>
<name>A0ABR0MP66_GOSAR</name>
<accession>A0ABR0MP66</accession>
<feature type="region of interest" description="Disordered" evidence="10">
    <location>
        <begin position="363"/>
        <end position="383"/>
    </location>
</feature>
<dbReference type="SUPFAM" id="SSF53098">
    <property type="entry name" value="Ribonuclease H-like"/>
    <property type="match status" value="1"/>
</dbReference>
<dbReference type="InterPro" id="IPR036236">
    <property type="entry name" value="Znf_C2H2_sf"/>
</dbReference>
<comment type="subcellular location">
    <subcellularLocation>
        <location evidence="1">Nucleus</location>
    </subcellularLocation>
</comment>
<dbReference type="Proteomes" id="UP001358586">
    <property type="component" value="Chromosome 12"/>
</dbReference>
<dbReference type="InterPro" id="IPR008906">
    <property type="entry name" value="HATC_C_dom"/>
</dbReference>
<reference evidence="13 14" key="1">
    <citation type="submission" date="2023-03" db="EMBL/GenBank/DDBJ databases">
        <title>WGS of Gossypium arboreum.</title>
        <authorList>
            <person name="Yu D."/>
        </authorList>
    </citation>
    <scope>NUCLEOTIDE SEQUENCE [LARGE SCALE GENOMIC DNA]</scope>
    <source>
        <tissue evidence="13">Leaf</tissue>
    </source>
</reference>
<evidence type="ECO:0000256" key="9">
    <source>
        <dbReference type="PROSITE-ProRule" id="PRU00027"/>
    </source>
</evidence>
<feature type="transmembrane region" description="Helical" evidence="11">
    <location>
        <begin position="508"/>
        <end position="538"/>
    </location>
</feature>
<dbReference type="Pfam" id="PF05699">
    <property type="entry name" value="Dimer_Tnp_hAT"/>
    <property type="match status" value="1"/>
</dbReference>
<protein>
    <recommendedName>
        <fullName evidence="12">BED-type domain-containing protein</fullName>
    </recommendedName>
</protein>
<dbReference type="InterPro" id="IPR052035">
    <property type="entry name" value="ZnF_BED_domain_contain"/>
</dbReference>
<evidence type="ECO:0000256" key="1">
    <source>
        <dbReference type="ARBA" id="ARBA00004123"/>
    </source>
</evidence>
<evidence type="ECO:0000256" key="7">
    <source>
        <dbReference type="ARBA" id="ARBA00023163"/>
    </source>
</evidence>
<evidence type="ECO:0000256" key="8">
    <source>
        <dbReference type="ARBA" id="ARBA00023242"/>
    </source>
</evidence>
<evidence type="ECO:0000256" key="2">
    <source>
        <dbReference type="ARBA" id="ARBA00022723"/>
    </source>
</evidence>
<dbReference type="InterPro" id="IPR003656">
    <property type="entry name" value="Znf_BED"/>
</dbReference>
<dbReference type="SMART" id="SM00614">
    <property type="entry name" value="ZnF_BED"/>
    <property type="match status" value="1"/>
</dbReference>
<evidence type="ECO:0000256" key="11">
    <source>
        <dbReference type="SAM" id="Phobius"/>
    </source>
</evidence>
<evidence type="ECO:0000313" key="13">
    <source>
        <dbReference type="EMBL" id="KAK5775738.1"/>
    </source>
</evidence>
<keyword evidence="8" id="KW-0539">Nucleus</keyword>
<keyword evidence="11" id="KW-0812">Transmembrane</keyword>
<keyword evidence="2" id="KW-0479">Metal-binding</keyword>
<keyword evidence="14" id="KW-1185">Reference proteome</keyword>
<evidence type="ECO:0000256" key="6">
    <source>
        <dbReference type="ARBA" id="ARBA00023125"/>
    </source>
</evidence>
<keyword evidence="11" id="KW-1133">Transmembrane helix</keyword>
<comment type="caution">
    <text evidence="13">The sequence shown here is derived from an EMBL/GenBank/DDBJ whole genome shotgun (WGS) entry which is preliminary data.</text>
</comment>
<evidence type="ECO:0000256" key="3">
    <source>
        <dbReference type="ARBA" id="ARBA00022771"/>
    </source>
</evidence>
<evidence type="ECO:0000313" key="14">
    <source>
        <dbReference type="Proteomes" id="UP001358586"/>
    </source>
</evidence>
<dbReference type="SUPFAM" id="SSF57667">
    <property type="entry name" value="beta-beta-alpha zinc fingers"/>
    <property type="match status" value="1"/>
</dbReference>
<evidence type="ECO:0000256" key="10">
    <source>
        <dbReference type="SAM" id="MobiDB-lite"/>
    </source>
</evidence>
<organism evidence="13 14">
    <name type="scientific">Gossypium arboreum</name>
    <name type="common">Tree cotton</name>
    <name type="synonym">Gossypium nanking</name>
    <dbReference type="NCBI Taxonomy" id="29729"/>
    <lineage>
        <taxon>Eukaryota</taxon>
        <taxon>Viridiplantae</taxon>
        <taxon>Streptophyta</taxon>
        <taxon>Embryophyta</taxon>
        <taxon>Tracheophyta</taxon>
        <taxon>Spermatophyta</taxon>
        <taxon>Magnoliopsida</taxon>
        <taxon>eudicotyledons</taxon>
        <taxon>Gunneridae</taxon>
        <taxon>Pentapetalae</taxon>
        <taxon>rosids</taxon>
        <taxon>malvids</taxon>
        <taxon>Malvales</taxon>
        <taxon>Malvaceae</taxon>
        <taxon>Malvoideae</taxon>
        <taxon>Gossypium</taxon>
    </lineage>
</organism>
<keyword evidence="3 9" id="KW-0863">Zinc-finger</keyword>
<dbReference type="PANTHER" id="PTHR46481">
    <property type="entry name" value="ZINC FINGER BED DOMAIN-CONTAINING PROTEIN 4"/>
    <property type="match status" value="1"/>
</dbReference>
<keyword evidence="4" id="KW-0862">Zinc</keyword>
<keyword evidence="5" id="KW-0805">Transcription regulation</keyword>
<keyword evidence="6" id="KW-0238">DNA-binding</keyword>
<dbReference type="Pfam" id="PF02892">
    <property type="entry name" value="zf-BED"/>
    <property type="match status" value="1"/>
</dbReference>
<dbReference type="PROSITE" id="PS50808">
    <property type="entry name" value="ZF_BED"/>
    <property type="match status" value="1"/>
</dbReference>
<gene>
    <name evidence="13" type="ORF">PVK06_043676</name>
</gene>
<feature type="domain" description="BED-type" evidence="12">
    <location>
        <begin position="61"/>
        <end position="122"/>
    </location>
</feature>
<feature type="compositionally biased region" description="Low complexity" evidence="10">
    <location>
        <begin position="363"/>
        <end position="373"/>
    </location>
</feature>